<reference evidence="3" key="1">
    <citation type="submission" date="2021-12" db="EMBL/GenBank/DDBJ databases">
        <title>Alicyclobacillaceae gen. nov., sp. nov., isolated from chalcocite enrichment system.</title>
        <authorList>
            <person name="Jiang Z."/>
        </authorList>
    </citation>
    <scope>NUCLEOTIDE SEQUENCE</scope>
    <source>
        <strain evidence="3">MYW30-H2</strain>
    </source>
</reference>
<dbReference type="EMBL" id="CP089291">
    <property type="protein sequence ID" value="UOF89346.1"/>
    <property type="molecule type" value="Genomic_DNA"/>
</dbReference>
<dbReference type="PANTHER" id="PTHR43022:SF1">
    <property type="entry name" value="PROTEIN SMF"/>
    <property type="match status" value="1"/>
</dbReference>
<dbReference type="PANTHER" id="PTHR43022">
    <property type="entry name" value="PROTEIN SMF"/>
    <property type="match status" value="1"/>
</dbReference>
<dbReference type="InterPro" id="IPR010994">
    <property type="entry name" value="RuvA_2-like"/>
</dbReference>
<dbReference type="Pfam" id="PF02481">
    <property type="entry name" value="DNA_processg_A"/>
    <property type="match status" value="1"/>
</dbReference>
<dbReference type="SUPFAM" id="SSF47781">
    <property type="entry name" value="RuvA domain 2-like"/>
    <property type="match status" value="1"/>
</dbReference>
<dbReference type="RefSeq" id="WP_347436034.1">
    <property type="nucleotide sequence ID" value="NZ_CP089291.1"/>
</dbReference>
<feature type="domain" description="Smf/DprA SLOG" evidence="2">
    <location>
        <begin position="78"/>
        <end position="285"/>
    </location>
</feature>
<sequence length="374" mass="40870">MSERQSILCMSHIRGLGSKRIASILKHLGAKGWWSCTYQDLLAIPGIGEEFARTIICKRDSLDPIKIEQSLRTQGIHFLLPSDRGYPAAFHALPESPSYVFVKGEILEQDRMAIAIVGTRKPTYYGLKAAQYLGQQAAESGIAVISGLARGIDRMAHEAALANKGRTIAVLAHGLDQIYPSEHAKLADKIMENGALLSEFPPGMPARPQHFTARNRWISGLSLCTIVVEAGAKSGALITAQFALEQGKDVLAVPGSIFDGASVGTNTLLFEGATPVRSFADVMDVIQGMQWIGQSRLEGSDRIGFMDTQEKLSEPCAPEQRKILSLLSSTGITVEELLNCMPERSLSELHLQMLQLELDGYIIRKGERIYPARI</sequence>
<accession>A0ABY4CJC3</accession>
<organism evidence="3 4">
    <name type="scientific">Fodinisporobacter ferrooxydans</name>
    <dbReference type="NCBI Taxonomy" id="2901836"/>
    <lineage>
        <taxon>Bacteria</taxon>
        <taxon>Bacillati</taxon>
        <taxon>Bacillota</taxon>
        <taxon>Bacilli</taxon>
        <taxon>Bacillales</taxon>
        <taxon>Alicyclobacillaceae</taxon>
        <taxon>Fodinisporobacter</taxon>
    </lineage>
</organism>
<keyword evidence="4" id="KW-1185">Reference proteome</keyword>
<dbReference type="Proteomes" id="UP000830167">
    <property type="component" value="Chromosome"/>
</dbReference>
<comment type="similarity">
    <text evidence="1">Belongs to the DprA/Smf family.</text>
</comment>
<dbReference type="Gene3D" id="3.40.50.450">
    <property type="match status" value="1"/>
</dbReference>
<dbReference type="InterPro" id="IPR003488">
    <property type="entry name" value="DprA"/>
</dbReference>
<dbReference type="NCBIfam" id="TIGR00732">
    <property type="entry name" value="dprA"/>
    <property type="match status" value="1"/>
</dbReference>
<name>A0ABY4CJC3_9BACL</name>
<dbReference type="InterPro" id="IPR057666">
    <property type="entry name" value="DrpA_SLOG"/>
</dbReference>
<dbReference type="SUPFAM" id="SSF102405">
    <property type="entry name" value="MCP/YpsA-like"/>
    <property type="match status" value="1"/>
</dbReference>
<protein>
    <submittedName>
        <fullName evidence="3">DNA-processing protein DprA</fullName>
    </submittedName>
</protein>
<evidence type="ECO:0000313" key="3">
    <source>
        <dbReference type="EMBL" id="UOF89346.1"/>
    </source>
</evidence>
<evidence type="ECO:0000256" key="1">
    <source>
        <dbReference type="ARBA" id="ARBA00006525"/>
    </source>
</evidence>
<evidence type="ECO:0000259" key="2">
    <source>
        <dbReference type="Pfam" id="PF02481"/>
    </source>
</evidence>
<evidence type="ECO:0000313" key="4">
    <source>
        <dbReference type="Proteomes" id="UP000830167"/>
    </source>
</evidence>
<proteinExistence type="inferred from homology"/>
<gene>
    <name evidence="3" type="primary">dprA</name>
    <name evidence="3" type="ORF">LSG31_15755</name>
</gene>